<dbReference type="Gene3D" id="3.10.100.10">
    <property type="entry name" value="Mannose-Binding Protein A, subunit A"/>
    <property type="match status" value="1"/>
</dbReference>
<accession>A0A8R1YEL9</accession>
<dbReference type="CDD" id="cd00037">
    <property type="entry name" value="CLECT"/>
    <property type="match status" value="1"/>
</dbReference>
<keyword evidence="2" id="KW-1185">Reference proteome</keyword>
<protein>
    <submittedName>
        <fullName evidence="1">C-type lectin</fullName>
    </submittedName>
</protein>
<dbReference type="InterPro" id="IPR001304">
    <property type="entry name" value="C-type_lectin-like"/>
</dbReference>
<dbReference type="PANTHER" id="PTHR31024:SF3">
    <property type="entry name" value="C-TYPE LECTIN-RELATED"/>
    <property type="match status" value="1"/>
</dbReference>
<reference evidence="1" key="2">
    <citation type="submission" date="2022-06" db="UniProtKB">
        <authorList>
            <consortium name="EnsemblMetazoa"/>
        </authorList>
    </citation>
    <scope>IDENTIFICATION</scope>
    <source>
        <strain evidence="1">PS312</strain>
    </source>
</reference>
<dbReference type="SUPFAM" id="SSF56436">
    <property type="entry name" value="C-type lectin-like"/>
    <property type="match status" value="1"/>
</dbReference>
<dbReference type="Pfam" id="PF00059">
    <property type="entry name" value="Lectin_C"/>
    <property type="match status" value="1"/>
</dbReference>
<sequence>MTDKIVASYRENARQIIYYLTNSAPGANMNGVDDFKTGGGIIIVNDYILEGEVADPGLQKLASDNFFFTDLSENYINSLGVFCEANCFCSPDLHPFNDDDNSPRTQANRGCFHPVNNGIPQQKARETCQKEGAALVSIHDALKEFFVNGVVSIFGPKKKFWLGYQNDGTQWIWDDKSTDPYTDWDNKQPNTNGGKNMCAYATSTFYMHITFHYCSPLQCTQLDQPTTQFVMKIHSTRCSQVYKDYSSPRYC</sequence>
<reference evidence="2" key="1">
    <citation type="journal article" date="2008" name="Nat. Genet.">
        <title>The Pristionchus pacificus genome provides a unique perspective on nematode lifestyle and parasitism.</title>
        <authorList>
            <person name="Dieterich C."/>
            <person name="Clifton S.W."/>
            <person name="Schuster L.N."/>
            <person name="Chinwalla A."/>
            <person name="Delehaunty K."/>
            <person name="Dinkelacker I."/>
            <person name="Fulton L."/>
            <person name="Fulton R."/>
            <person name="Godfrey J."/>
            <person name="Minx P."/>
            <person name="Mitreva M."/>
            <person name="Roeseler W."/>
            <person name="Tian H."/>
            <person name="Witte H."/>
            <person name="Yang S.P."/>
            <person name="Wilson R.K."/>
            <person name="Sommer R.J."/>
        </authorList>
    </citation>
    <scope>NUCLEOTIDE SEQUENCE [LARGE SCALE GENOMIC DNA]</scope>
    <source>
        <strain evidence="2">PS312</strain>
    </source>
</reference>
<evidence type="ECO:0000313" key="2">
    <source>
        <dbReference type="Proteomes" id="UP000005239"/>
    </source>
</evidence>
<organism evidence="1 2">
    <name type="scientific">Pristionchus pacificus</name>
    <name type="common">Parasitic nematode worm</name>
    <dbReference type="NCBI Taxonomy" id="54126"/>
    <lineage>
        <taxon>Eukaryota</taxon>
        <taxon>Metazoa</taxon>
        <taxon>Ecdysozoa</taxon>
        <taxon>Nematoda</taxon>
        <taxon>Chromadorea</taxon>
        <taxon>Rhabditida</taxon>
        <taxon>Rhabditina</taxon>
        <taxon>Diplogasteromorpha</taxon>
        <taxon>Diplogasteroidea</taxon>
        <taxon>Neodiplogasteridae</taxon>
        <taxon>Pristionchus</taxon>
    </lineage>
</organism>
<dbReference type="OrthoDB" id="5787264at2759"/>
<dbReference type="SMART" id="SM00034">
    <property type="entry name" value="CLECT"/>
    <property type="match status" value="1"/>
</dbReference>
<dbReference type="InterPro" id="IPR016186">
    <property type="entry name" value="C-type_lectin-like/link_sf"/>
</dbReference>
<dbReference type="Proteomes" id="UP000005239">
    <property type="component" value="Unassembled WGS sequence"/>
</dbReference>
<accession>A0A2A6CZ71</accession>
<dbReference type="EnsemblMetazoa" id="PPA18549.1">
    <property type="protein sequence ID" value="PPA18549.1"/>
    <property type="gene ID" value="WBGene00108103"/>
</dbReference>
<dbReference type="AlphaFoldDB" id="A0A2A6CZ71"/>
<dbReference type="PROSITE" id="PS50041">
    <property type="entry name" value="C_TYPE_LECTIN_2"/>
    <property type="match status" value="1"/>
</dbReference>
<proteinExistence type="predicted"/>
<dbReference type="PANTHER" id="PTHR31024">
    <property type="entry name" value="C-TYPE LECTIN"/>
    <property type="match status" value="1"/>
</dbReference>
<dbReference type="InterPro" id="IPR016187">
    <property type="entry name" value="CTDL_fold"/>
</dbReference>
<name>A0A2A6CZ71_PRIPA</name>
<gene>
    <name evidence="1" type="primary">WBGene00108103</name>
</gene>
<evidence type="ECO:0000313" key="1">
    <source>
        <dbReference type="EnsemblMetazoa" id="PPA18549.1"/>
    </source>
</evidence>